<evidence type="ECO:0000256" key="3">
    <source>
        <dbReference type="SAM" id="Coils"/>
    </source>
</evidence>
<comment type="caution">
    <text evidence="6">The sequence shown here is derived from an EMBL/GenBank/DDBJ whole genome shotgun (WGS) entry which is preliminary data.</text>
</comment>
<protein>
    <submittedName>
        <fullName evidence="6">Zinc ribbon domain-containing protein</fullName>
    </submittedName>
</protein>
<feature type="transmembrane region" description="Helical" evidence="4">
    <location>
        <begin position="244"/>
        <end position="267"/>
    </location>
</feature>
<keyword evidence="7" id="KW-1185">Reference proteome</keyword>
<evidence type="ECO:0000256" key="2">
    <source>
        <dbReference type="ARBA" id="ARBA00023172"/>
    </source>
</evidence>
<evidence type="ECO:0000259" key="5">
    <source>
        <dbReference type="Pfam" id="PF13408"/>
    </source>
</evidence>
<organism evidence="6 7">
    <name type="scientific">Paenibacillus alba</name>
    <dbReference type="NCBI Taxonomy" id="1197127"/>
    <lineage>
        <taxon>Bacteria</taxon>
        <taxon>Bacillati</taxon>
        <taxon>Bacillota</taxon>
        <taxon>Bacilli</taxon>
        <taxon>Bacillales</taxon>
        <taxon>Paenibacillaceae</taxon>
        <taxon>Paenibacillus</taxon>
    </lineage>
</organism>
<reference evidence="6 7" key="1">
    <citation type="submission" date="2023-03" db="EMBL/GenBank/DDBJ databases">
        <title>Bacillus Genome Sequencing.</title>
        <authorList>
            <person name="Dunlap C."/>
        </authorList>
    </citation>
    <scope>NUCLEOTIDE SEQUENCE [LARGE SCALE GENOMIC DNA]</scope>
    <source>
        <strain evidence="6 7">BD-533</strain>
    </source>
</reference>
<keyword evidence="4" id="KW-1133">Transmembrane helix</keyword>
<dbReference type="EMBL" id="JARLKY010000019">
    <property type="protein sequence ID" value="MEC0227353.1"/>
    <property type="molecule type" value="Genomic_DNA"/>
</dbReference>
<dbReference type="PANTHER" id="PTHR30461">
    <property type="entry name" value="DNA-INVERTASE FROM LAMBDOID PROPHAGE"/>
    <property type="match status" value="1"/>
</dbReference>
<keyword evidence="2" id="KW-0233">DNA recombination</keyword>
<accession>A0ABU6G3B2</accession>
<name>A0ABU6G3B2_9BACL</name>
<dbReference type="InterPro" id="IPR050639">
    <property type="entry name" value="SSR_resolvase"/>
</dbReference>
<evidence type="ECO:0000256" key="4">
    <source>
        <dbReference type="SAM" id="Phobius"/>
    </source>
</evidence>
<dbReference type="Proteomes" id="UP001338137">
    <property type="component" value="Unassembled WGS sequence"/>
</dbReference>
<evidence type="ECO:0000256" key="1">
    <source>
        <dbReference type="ARBA" id="ARBA00023125"/>
    </source>
</evidence>
<sequence length="268" mass="31046">MKAIEEYLLTTKLFCGHCLAMMTGISGTSKTGKSHHYYKCNQAKLKKCDKKAVRKESVENMVVQHCRSFLTDENIKKITQEVVKVFNEENDEAEIKRLNKLIKENERKQNNLVSAISECDLESARQAFYGQLTKLDSDKKQIEQQLASIKLSRDELTESEIKFFLIHLRNGIIQDEKYRKMLVNVLVQAIYLYDNKLTIIFNVNNQPVEFEVSLIEEIEVNNKEYESSFLASLAPYIKTTTSRLWFFSVLPILYFLRPVVLALILGLS</sequence>
<gene>
    <name evidence="6" type="ORF">P4I72_09485</name>
</gene>
<keyword evidence="1" id="KW-0238">DNA-binding</keyword>
<feature type="domain" description="Recombinase zinc beta ribbon" evidence="5">
    <location>
        <begin position="8"/>
        <end position="67"/>
    </location>
</feature>
<keyword evidence="4" id="KW-0812">Transmembrane</keyword>
<evidence type="ECO:0000313" key="6">
    <source>
        <dbReference type="EMBL" id="MEC0227353.1"/>
    </source>
</evidence>
<keyword evidence="4" id="KW-0472">Membrane</keyword>
<dbReference type="Pfam" id="PF13408">
    <property type="entry name" value="Zn_ribbon_recom"/>
    <property type="match status" value="1"/>
</dbReference>
<evidence type="ECO:0000313" key="7">
    <source>
        <dbReference type="Proteomes" id="UP001338137"/>
    </source>
</evidence>
<feature type="coiled-coil region" evidence="3">
    <location>
        <begin position="88"/>
        <end position="159"/>
    </location>
</feature>
<dbReference type="InterPro" id="IPR025827">
    <property type="entry name" value="Zn_ribbon_recom_dom"/>
</dbReference>
<dbReference type="PANTHER" id="PTHR30461:SF2">
    <property type="entry name" value="SERINE RECOMBINASE PINE-RELATED"/>
    <property type="match status" value="1"/>
</dbReference>
<keyword evidence="3" id="KW-0175">Coiled coil</keyword>
<proteinExistence type="predicted"/>